<sequence>MQGKYWVNSYLIAILGIGQVALAEPADVSTLGVIVVEDHHSKSITTEIKTRQNLNDELVHSNRDLVRYSLDLGLADSGRNQKGFSMRGVEANRVGITFDGVDIPSFEENSLYALYSNYNSSRLSIDPEVASNIEIVKGADSFNGGSGSLGGSVNYRSLEVNDLVTKGKTVGGLVRTGYASKNEETFATLGLGYIGEHFDAMGVLSYRQGHELKSAGKGDKRVFGASREVPNPAEHNNNNYLFKLNYHLNPYHHIGIAITRQNKNVLTEEKSDSYSYLLIKYSIGAKKNARDLNQFDTRNLYYEWTPDSDYLSSVKLDYSHHRSNLIAITSEYSYLSPTYPDSKSLGWDPNPWQIKNRYFNGDLKQLSLNLDSQPLTTHWGEHQLSFKTATSKRYFEVLNNDMNCFPKNGVRNCTPLLSTIQSPTNTKKITASLQDIVRWNETFSSKFGVRYDQTTISVKAPNAPCGGLCLNPIPDDRVFKNWGAVIGLNAQLNDNWGLGYQVGSGFRVPTNSEMYFSWPSGLGNWEPNPNLKAEHSISQTLSLMGKGRLGSTKTTVFYNHYKDFIDEELSFKDETFGQLAYQKPAYQSVNHNKARIYGLELTKQLDLDQVLPISEGWKLLGSLGYTRGKVNNGASLMSIQPLKAVIGLDYDQPAGIWGIASRLSYLGAKKAKDAQVKKEHSHCVKMGIVSEYEWDKDWKRTLVQKSGCVKKESYTKNHTYKYLNKSAVMLDIFGYYKPIQNLTLRGGIYNLFNTKYQHWDSLRGINPLGSRSNSVDFSGKGLERYYAPGRNMSVSVEYKF</sequence>
<dbReference type="InterPro" id="IPR039426">
    <property type="entry name" value="TonB-dep_rcpt-like"/>
</dbReference>
<keyword evidence="3 11" id="KW-0813">Transport</keyword>
<dbReference type="PROSITE" id="PS52016">
    <property type="entry name" value="TONB_DEPENDENT_REC_3"/>
    <property type="match status" value="1"/>
</dbReference>
<organism evidence="16 17">
    <name type="scientific">Phocoenobacter skyensis</name>
    <dbReference type="NCBI Taxonomy" id="97481"/>
    <lineage>
        <taxon>Bacteria</taxon>
        <taxon>Pseudomonadati</taxon>
        <taxon>Pseudomonadota</taxon>
        <taxon>Gammaproteobacteria</taxon>
        <taxon>Pasteurellales</taxon>
        <taxon>Pasteurellaceae</taxon>
        <taxon>Phocoenobacter</taxon>
    </lineage>
</organism>
<dbReference type="GeneID" id="83545499"/>
<evidence type="ECO:0000259" key="14">
    <source>
        <dbReference type="Pfam" id="PF07715"/>
    </source>
</evidence>
<evidence type="ECO:0000256" key="4">
    <source>
        <dbReference type="ARBA" id="ARBA00022452"/>
    </source>
</evidence>
<dbReference type="Proteomes" id="UP000198883">
    <property type="component" value="Unassembled WGS sequence"/>
</dbReference>
<evidence type="ECO:0000256" key="10">
    <source>
        <dbReference type="ARBA" id="ARBA00023237"/>
    </source>
</evidence>
<dbReference type="GO" id="GO:0044718">
    <property type="term" value="P:siderophore transmembrane transport"/>
    <property type="evidence" value="ECO:0007669"/>
    <property type="project" value="TreeGrafter"/>
</dbReference>
<keyword evidence="8 11" id="KW-0472">Membrane</keyword>
<evidence type="ECO:0000256" key="2">
    <source>
        <dbReference type="ARBA" id="ARBA00008143"/>
    </source>
</evidence>
<dbReference type="EMBL" id="FOBN01000009">
    <property type="protein sequence ID" value="SEM22741.1"/>
    <property type="molecule type" value="Genomic_DNA"/>
</dbReference>
<dbReference type="PANTHER" id="PTHR30069:SF29">
    <property type="entry name" value="HEMOGLOBIN AND HEMOGLOBIN-HAPTOGLOBIN-BINDING PROTEIN 1-RELATED"/>
    <property type="match status" value="1"/>
</dbReference>
<evidence type="ECO:0000256" key="8">
    <source>
        <dbReference type="ARBA" id="ARBA00023136"/>
    </source>
</evidence>
<dbReference type="InterPro" id="IPR000531">
    <property type="entry name" value="Beta-barrel_TonB"/>
</dbReference>
<dbReference type="Gene3D" id="2.170.130.10">
    <property type="entry name" value="TonB-dependent receptor, plug domain"/>
    <property type="match status" value="1"/>
</dbReference>
<dbReference type="InterPro" id="IPR036942">
    <property type="entry name" value="Beta-barrel_TonB_sf"/>
</dbReference>
<evidence type="ECO:0000313" key="16">
    <source>
        <dbReference type="EMBL" id="SEM22741.1"/>
    </source>
</evidence>
<evidence type="ECO:0000256" key="12">
    <source>
        <dbReference type="RuleBase" id="RU003357"/>
    </source>
</evidence>
<evidence type="ECO:0000256" key="5">
    <source>
        <dbReference type="ARBA" id="ARBA00022692"/>
    </source>
</evidence>
<keyword evidence="7 12" id="KW-0798">TonB box</keyword>
<keyword evidence="5 11" id="KW-0812">Transmembrane</keyword>
<gene>
    <name evidence="15" type="ORF">QJT92_03095</name>
    <name evidence="16" type="ORF">SAMN05444853_10919</name>
</gene>
<dbReference type="STRING" id="97481.SAMN05444853_10919"/>
<evidence type="ECO:0000256" key="11">
    <source>
        <dbReference type="PROSITE-ProRule" id="PRU01360"/>
    </source>
</evidence>
<dbReference type="AlphaFoldDB" id="A0A1H7WMQ9"/>
<dbReference type="CDD" id="cd01347">
    <property type="entry name" value="ligand_gated_channel"/>
    <property type="match status" value="1"/>
</dbReference>
<evidence type="ECO:0000313" key="18">
    <source>
        <dbReference type="Proteomes" id="UP001224812"/>
    </source>
</evidence>
<dbReference type="Gene3D" id="2.40.170.20">
    <property type="entry name" value="TonB-dependent receptor, beta-barrel domain"/>
    <property type="match status" value="1"/>
</dbReference>
<dbReference type="RefSeq" id="WP_090921373.1">
    <property type="nucleotide sequence ID" value="NZ_CP016180.1"/>
</dbReference>
<accession>A0A1H7WMQ9</accession>
<protein>
    <submittedName>
        <fullName evidence="16">Hemoglobin/transferrin/lactoferrin receptor protein</fullName>
    </submittedName>
    <submittedName>
        <fullName evidence="15">TonB-dependent hemoglobin/transferrin/lactoferrin family receptor</fullName>
    </submittedName>
</protein>
<keyword evidence="10 11" id="KW-0998">Cell outer membrane</keyword>
<dbReference type="Pfam" id="PF00593">
    <property type="entry name" value="TonB_dep_Rec_b-barrel"/>
    <property type="match status" value="1"/>
</dbReference>
<name>A0A1H7WMQ9_9PAST</name>
<reference evidence="15 18" key="3">
    <citation type="journal article" date="2023" name="Front. Microbiol.">
        <title>Phylogeography and host specificity of Pasteurellaceae pathogenic to sea-farmed fish in the north-east Atlantic.</title>
        <authorList>
            <person name="Gulla S."/>
            <person name="Colquhoun D.J."/>
            <person name="Olsen A.B."/>
            <person name="Spilsberg B."/>
            <person name="Lagesen K."/>
            <person name="Aakesson C.P."/>
            <person name="Strom S."/>
            <person name="Manji F."/>
            <person name="Birkbeck T.H."/>
            <person name="Nilsen H.K."/>
        </authorList>
    </citation>
    <scope>NUCLEOTIDE SEQUENCE [LARGE SCALE GENOMIC DNA]</scope>
    <source>
        <strain evidence="15 18">VIO11850</strain>
    </source>
</reference>
<keyword evidence="9 16" id="KW-0675">Receptor</keyword>
<dbReference type="GO" id="GO:0015344">
    <property type="term" value="F:siderophore uptake transmembrane transporter activity"/>
    <property type="evidence" value="ECO:0007669"/>
    <property type="project" value="TreeGrafter"/>
</dbReference>
<evidence type="ECO:0000256" key="1">
    <source>
        <dbReference type="ARBA" id="ARBA00004571"/>
    </source>
</evidence>
<evidence type="ECO:0000313" key="17">
    <source>
        <dbReference type="Proteomes" id="UP000198883"/>
    </source>
</evidence>
<dbReference type="EMBL" id="JASAVS010000004">
    <property type="protein sequence ID" value="MDP8084918.1"/>
    <property type="molecule type" value="Genomic_DNA"/>
</dbReference>
<evidence type="ECO:0000256" key="9">
    <source>
        <dbReference type="ARBA" id="ARBA00023170"/>
    </source>
</evidence>
<keyword evidence="6" id="KW-0732">Signal</keyword>
<evidence type="ECO:0000313" key="15">
    <source>
        <dbReference type="EMBL" id="MDP8084918.1"/>
    </source>
</evidence>
<dbReference type="Pfam" id="PF07715">
    <property type="entry name" value="Plug"/>
    <property type="match status" value="1"/>
</dbReference>
<reference evidence="16" key="2">
    <citation type="submission" date="2016-10" db="EMBL/GenBank/DDBJ databases">
        <authorList>
            <person name="de Groot N.N."/>
        </authorList>
    </citation>
    <scope>NUCLEOTIDE SEQUENCE [LARGE SCALE GENOMIC DNA]</scope>
    <source>
        <strain evidence="16">DSM 24204</strain>
    </source>
</reference>
<dbReference type="InterPro" id="IPR037066">
    <property type="entry name" value="Plug_dom_sf"/>
</dbReference>
<feature type="domain" description="TonB-dependent receptor-like beta-barrel" evidence="13">
    <location>
        <begin position="290"/>
        <end position="751"/>
    </location>
</feature>
<proteinExistence type="inferred from homology"/>
<keyword evidence="18" id="KW-1185">Reference proteome</keyword>
<reference evidence="17" key="1">
    <citation type="submission" date="2016-10" db="EMBL/GenBank/DDBJ databases">
        <authorList>
            <person name="Varghese N."/>
            <person name="Submissions S."/>
        </authorList>
    </citation>
    <scope>NUCLEOTIDE SEQUENCE [LARGE SCALE GENOMIC DNA]</scope>
    <source>
        <strain evidence="17">DSM 24204</strain>
    </source>
</reference>
<dbReference type="InterPro" id="IPR012910">
    <property type="entry name" value="Plug_dom"/>
</dbReference>
<evidence type="ECO:0000259" key="13">
    <source>
        <dbReference type="Pfam" id="PF00593"/>
    </source>
</evidence>
<dbReference type="NCBIfam" id="TIGR01786">
    <property type="entry name" value="TonB-hemlactrns"/>
    <property type="match status" value="1"/>
</dbReference>
<dbReference type="PANTHER" id="PTHR30069">
    <property type="entry name" value="TONB-DEPENDENT OUTER MEMBRANE RECEPTOR"/>
    <property type="match status" value="1"/>
</dbReference>
<evidence type="ECO:0000256" key="7">
    <source>
        <dbReference type="ARBA" id="ARBA00023077"/>
    </source>
</evidence>
<dbReference type="OrthoDB" id="9764669at2"/>
<dbReference type="SUPFAM" id="SSF56935">
    <property type="entry name" value="Porins"/>
    <property type="match status" value="1"/>
</dbReference>
<keyword evidence="4 11" id="KW-1134">Transmembrane beta strand</keyword>
<dbReference type="Proteomes" id="UP001224812">
    <property type="component" value="Unassembled WGS sequence"/>
</dbReference>
<dbReference type="GO" id="GO:0009279">
    <property type="term" value="C:cell outer membrane"/>
    <property type="evidence" value="ECO:0007669"/>
    <property type="project" value="UniProtKB-SubCell"/>
</dbReference>
<comment type="subcellular location">
    <subcellularLocation>
        <location evidence="1 11">Cell outer membrane</location>
        <topology evidence="1 11">Multi-pass membrane protein</topology>
    </subcellularLocation>
</comment>
<evidence type="ECO:0000256" key="3">
    <source>
        <dbReference type="ARBA" id="ARBA00022448"/>
    </source>
</evidence>
<comment type="similarity">
    <text evidence="2">Belongs to the TonB-dependent receptor family. Hemoglobin/haptoglobin binding protein subfamily.</text>
</comment>
<feature type="domain" description="TonB-dependent receptor plug" evidence="14">
    <location>
        <begin position="45"/>
        <end position="151"/>
    </location>
</feature>
<evidence type="ECO:0000256" key="6">
    <source>
        <dbReference type="ARBA" id="ARBA00022729"/>
    </source>
</evidence>
<dbReference type="InterPro" id="IPR010949">
    <property type="entry name" value="TonB_Hb/transfer/lactofer_rcpt"/>
</dbReference>